<evidence type="ECO:0000313" key="5">
    <source>
        <dbReference type="Proteomes" id="UP000184423"/>
    </source>
</evidence>
<keyword evidence="5" id="KW-1185">Reference proteome</keyword>
<evidence type="ECO:0000259" key="3">
    <source>
        <dbReference type="Pfam" id="PF21537"/>
    </source>
</evidence>
<dbReference type="InterPro" id="IPR048493">
    <property type="entry name" value="DUF1980_N"/>
</dbReference>
<feature type="transmembrane region" description="Helical" evidence="1">
    <location>
        <begin position="71"/>
        <end position="89"/>
    </location>
</feature>
<dbReference type="InterPro" id="IPR052955">
    <property type="entry name" value="UPF0703_membrane_permease"/>
</dbReference>
<reference evidence="5" key="1">
    <citation type="submission" date="2016-11" db="EMBL/GenBank/DDBJ databases">
        <authorList>
            <person name="Varghese N."/>
            <person name="Submissions S."/>
        </authorList>
    </citation>
    <scope>NUCLEOTIDE SEQUENCE [LARGE SCALE GENOMIC DNA]</scope>
    <source>
        <strain evidence="5">DSM 10124</strain>
    </source>
</reference>
<feature type="transmembrane region" description="Helical" evidence="1">
    <location>
        <begin position="7"/>
        <end position="30"/>
    </location>
</feature>
<dbReference type="Pfam" id="PF21537">
    <property type="entry name" value="DUF1980_C"/>
    <property type="match status" value="1"/>
</dbReference>
<dbReference type="PANTHER" id="PTHR40047">
    <property type="entry name" value="UPF0703 PROTEIN YCGQ"/>
    <property type="match status" value="1"/>
</dbReference>
<dbReference type="Pfam" id="PF09323">
    <property type="entry name" value="DUF1980"/>
    <property type="match status" value="1"/>
</dbReference>
<feature type="transmembrane region" description="Helical" evidence="1">
    <location>
        <begin position="36"/>
        <end position="59"/>
    </location>
</feature>
<organism evidence="4 5">
    <name type="scientific">Caloramator proteoclasticus DSM 10124</name>
    <dbReference type="NCBI Taxonomy" id="1121262"/>
    <lineage>
        <taxon>Bacteria</taxon>
        <taxon>Bacillati</taxon>
        <taxon>Bacillota</taxon>
        <taxon>Clostridia</taxon>
        <taxon>Eubacteriales</taxon>
        <taxon>Clostridiaceae</taxon>
        <taxon>Caloramator</taxon>
    </lineage>
</organism>
<dbReference type="NCBIfam" id="TIGR03943">
    <property type="entry name" value="TIGR03943 family putative permease subunit"/>
    <property type="match status" value="1"/>
</dbReference>
<dbReference type="AlphaFoldDB" id="A0A1M5BFD7"/>
<dbReference type="InterPro" id="IPR015402">
    <property type="entry name" value="DUF1980"/>
</dbReference>
<protein>
    <submittedName>
        <fullName evidence="4">Putative membrane protein</fullName>
    </submittedName>
</protein>
<evidence type="ECO:0000259" key="2">
    <source>
        <dbReference type="Pfam" id="PF09323"/>
    </source>
</evidence>
<proteinExistence type="predicted"/>
<dbReference type="PANTHER" id="PTHR40047:SF1">
    <property type="entry name" value="UPF0703 PROTEIN YCGQ"/>
    <property type="match status" value="1"/>
</dbReference>
<keyword evidence="1" id="KW-0472">Membrane</keyword>
<keyword evidence="1" id="KW-1133">Transmembrane helix</keyword>
<gene>
    <name evidence="4" type="ORF">SAMN02746091_02465</name>
</gene>
<sequence length="233" mass="27356">MRFENILWAGILFLLFLILSILNITGKIFYFLHPRLFIYSIFASVMLFILFLFEVYKLFKEKHHHHHKIRILPYFLFLIFIFVAATYEFENASQNIAQNKEANFTFPIKTAGGRIEEDLIEVNNKNYLDVMDELHKNLDRYEGREIVIDGFVFKDKSFNENQFVVARMLITCCAADAQIIGLMVVGENNIKENDWVRVEGVIKKGVYNGEIIPIIKCKGVKLIEKPKEEYIYP</sequence>
<dbReference type="Proteomes" id="UP000184423">
    <property type="component" value="Unassembled WGS sequence"/>
</dbReference>
<name>A0A1M5BFD7_9CLOT</name>
<accession>A0A1M5BFD7</accession>
<dbReference type="RefSeq" id="WP_073250035.1">
    <property type="nucleotide sequence ID" value="NZ_FQVG01000070.1"/>
</dbReference>
<feature type="domain" description="DUF1980" evidence="2">
    <location>
        <begin position="11"/>
        <end position="84"/>
    </location>
</feature>
<dbReference type="InterPro" id="IPR048447">
    <property type="entry name" value="DUF1980_C"/>
</dbReference>
<evidence type="ECO:0000256" key="1">
    <source>
        <dbReference type="SAM" id="Phobius"/>
    </source>
</evidence>
<evidence type="ECO:0000313" key="4">
    <source>
        <dbReference type="EMBL" id="SHF41135.1"/>
    </source>
</evidence>
<keyword evidence="1" id="KW-0812">Transmembrane</keyword>
<feature type="domain" description="DUF1980" evidence="3">
    <location>
        <begin position="115"/>
        <end position="233"/>
    </location>
</feature>
<dbReference type="EMBL" id="FQVG01000070">
    <property type="protein sequence ID" value="SHF41135.1"/>
    <property type="molecule type" value="Genomic_DNA"/>
</dbReference>